<keyword evidence="8" id="KW-0256">Endoplasmic reticulum</keyword>
<evidence type="ECO:0000256" key="14">
    <source>
        <dbReference type="PIRSR" id="PIRSR602401-1"/>
    </source>
</evidence>
<accession>A0A9N9MUL4</accession>
<comment type="subcellular location">
    <subcellularLocation>
        <location evidence="4">Endoplasmic reticulum membrane</location>
        <topology evidence="4">Peripheral membrane protein</topology>
    </subcellularLocation>
    <subcellularLocation>
        <location evidence="3">Microsome membrane</location>
        <topology evidence="3">Peripheral membrane protein</topology>
    </subcellularLocation>
</comment>
<proteinExistence type="inferred from homology"/>
<evidence type="ECO:0000256" key="5">
    <source>
        <dbReference type="ARBA" id="ARBA00010617"/>
    </source>
</evidence>
<dbReference type="InterPro" id="IPR017972">
    <property type="entry name" value="Cyt_P450_CS"/>
</dbReference>
<dbReference type="InterPro" id="IPR001128">
    <property type="entry name" value="Cyt_P450"/>
</dbReference>
<dbReference type="AlphaFoldDB" id="A0A9N9MUL4"/>
<organism evidence="17 18">
    <name type="scientific">Ceutorhynchus assimilis</name>
    <name type="common">cabbage seed weevil</name>
    <dbReference type="NCBI Taxonomy" id="467358"/>
    <lineage>
        <taxon>Eukaryota</taxon>
        <taxon>Metazoa</taxon>
        <taxon>Ecdysozoa</taxon>
        <taxon>Arthropoda</taxon>
        <taxon>Hexapoda</taxon>
        <taxon>Insecta</taxon>
        <taxon>Pterygota</taxon>
        <taxon>Neoptera</taxon>
        <taxon>Endopterygota</taxon>
        <taxon>Coleoptera</taxon>
        <taxon>Polyphaga</taxon>
        <taxon>Cucujiformia</taxon>
        <taxon>Curculionidae</taxon>
        <taxon>Ceutorhynchinae</taxon>
        <taxon>Ceutorhynchus</taxon>
    </lineage>
</organism>
<dbReference type="PRINTS" id="PR00463">
    <property type="entry name" value="EP450I"/>
</dbReference>
<keyword evidence="10 15" id="KW-0560">Oxidoreductase</keyword>
<evidence type="ECO:0000256" key="1">
    <source>
        <dbReference type="ARBA" id="ARBA00001971"/>
    </source>
</evidence>
<evidence type="ECO:0000313" key="17">
    <source>
        <dbReference type="EMBL" id="CAG9770374.1"/>
    </source>
</evidence>
<dbReference type="SUPFAM" id="SSF48264">
    <property type="entry name" value="Cytochrome P450"/>
    <property type="match status" value="1"/>
</dbReference>
<evidence type="ECO:0008006" key="19">
    <source>
        <dbReference type="Google" id="ProtNLM"/>
    </source>
</evidence>
<evidence type="ECO:0000256" key="9">
    <source>
        <dbReference type="ARBA" id="ARBA00022848"/>
    </source>
</evidence>
<evidence type="ECO:0000256" key="13">
    <source>
        <dbReference type="ARBA" id="ARBA00023136"/>
    </source>
</evidence>
<keyword evidence="16" id="KW-0812">Transmembrane</keyword>
<dbReference type="GO" id="GO:0005506">
    <property type="term" value="F:iron ion binding"/>
    <property type="evidence" value="ECO:0007669"/>
    <property type="project" value="InterPro"/>
</dbReference>
<keyword evidence="13 16" id="KW-0472">Membrane</keyword>
<sequence>MFFDLPLIVSVPGSVIFLIVFLIVKSLFDKRHIFRFARDYPGHKFYPVIGNGFHVIGKNFFVAVQDVIHKFGHPCNLWLGHEYNYITADAAEVKAVLNHPNTFDKMSFYDTLKIAFRHSILLAPDDIWKGRRRYFAKSFSQPLLNTFVHFFYKKSVILLDILKDAGDRDVFEIFERYTFDSFCESIIGFDYDLQVNPKINLVECISELQAMGGKRMITNFYYPMYLWIFSKEGRRAWKLLKEARSIVYKICQEKRKIFAENSVCLDSNLPLPLLDSMLQSTGEKFSDKLIFEEMFLFTTAATDTSGYTLTYFFTMLGMHPQVQEKVYQEVMSVVGCDRHIYFEDLPYLKYTERAILETMRILPVTPFLGRKASADTDIGTKLIPEGTNIFVSVFDLHRNEKYWPEPLKYDPDRFLPDEVAKREPYAFIPFSGGPRNCIGKTYALMLMKTCAANVVRNYEISSPYKSVTDLRLKSCVTMKTIHPLECNFKPRMHD</sequence>
<dbReference type="GO" id="GO:0020037">
    <property type="term" value="F:heme binding"/>
    <property type="evidence" value="ECO:0007669"/>
    <property type="project" value="InterPro"/>
</dbReference>
<evidence type="ECO:0000256" key="3">
    <source>
        <dbReference type="ARBA" id="ARBA00004174"/>
    </source>
</evidence>
<dbReference type="Gene3D" id="1.10.630.10">
    <property type="entry name" value="Cytochrome P450"/>
    <property type="match status" value="1"/>
</dbReference>
<keyword evidence="6 14" id="KW-0349">Heme</keyword>
<evidence type="ECO:0000256" key="4">
    <source>
        <dbReference type="ARBA" id="ARBA00004406"/>
    </source>
</evidence>
<protein>
    <recommendedName>
        <fullName evidence="19">Cytochrome P450</fullName>
    </recommendedName>
</protein>
<comment type="similarity">
    <text evidence="5 15">Belongs to the cytochrome P450 family.</text>
</comment>
<feature type="transmembrane region" description="Helical" evidence="16">
    <location>
        <begin position="6"/>
        <end position="28"/>
    </location>
</feature>
<dbReference type="GO" id="GO:0004497">
    <property type="term" value="F:monooxygenase activity"/>
    <property type="evidence" value="ECO:0007669"/>
    <property type="project" value="UniProtKB-KW"/>
</dbReference>
<evidence type="ECO:0000256" key="6">
    <source>
        <dbReference type="ARBA" id="ARBA00022617"/>
    </source>
</evidence>
<dbReference type="GO" id="GO:0005789">
    <property type="term" value="C:endoplasmic reticulum membrane"/>
    <property type="evidence" value="ECO:0007669"/>
    <property type="project" value="UniProtKB-SubCell"/>
</dbReference>
<evidence type="ECO:0000256" key="16">
    <source>
        <dbReference type="SAM" id="Phobius"/>
    </source>
</evidence>
<evidence type="ECO:0000256" key="10">
    <source>
        <dbReference type="ARBA" id="ARBA00023002"/>
    </source>
</evidence>
<comment type="cofactor">
    <cofactor evidence="1 14">
        <name>heme</name>
        <dbReference type="ChEBI" id="CHEBI:30413"/>
    </cofactor>
</comment>
<keyword evidence="12 15" id="KW-0503">Monooxygenase</keyword>
<dbReference type="PRINTS" id="PR00385">
    <property type="entry name" value="P450"/>
</dbReference>
<evidence type="ECO:0000256" key="2">
    <source>
        <dbReference type="ARBA" id="ARBA00003690"/>
    </source>
</evidence>
<keyword evidence="7 14" id="KW-0479">Metal-binding</keyword>
<keyword evidence="16" id="KW-1133">Transmembrane helix</keyword>
<comment type="function">
    <text evidence="2">May be involved in the metabolism of insect hormones and in the breakdown of synthetic insecticides.</text>
</comment>
<dbReference type="PANTHER" id="PTHR24291">
    <property type="entry name" value="CYTOCHROME P450 FAMILY 4"/>
    <property type="match status" value="1"/>
</dbReference>
<dbReference type="InterPro" id="IPR050196">
    <property type="entry name" value="Cytochrome_P450_Monoox"/>
</dbReference>
<dbReference type="OrthoDB" id="1470350at2759"/>
<evidence type="ECO:0000256" key="12">
    <source>
        <dbReference type="ARBA" id="ARBA00023033"/>
    </source>
</evidence>
<evidence type="ECO:0000256" key="15">
    <source>
        <dbReference type="RuleBase" id="RU000461"/>
    </source>
</evidence>
<keyword evidence="9" id="KW-0492">Microsome</keyword>
<name>A0A9N9MUL4_9CUCU</name>
<keyword evidence="11 14" id="KW-0408">Iron</keyword>
<evidence type="ECO:0000256" key="8">
    <source>
        <dbReference type="ARBA" id="ARBA00022824"/>
    </source>
</evidence>
<dbReference type="PROSITE" id="PS00086">
    <property type="entry name" value="CYTOCHROME_P450"/>
    <property type="match status" value="1"/>
</dbReference>
<evidence type="ECO:0000313" key="18">
    <source>
        <dbReference type="Proteomes" id="UP001152799"/>
    </source>
</evidence>
<gene>
    <name evidence="17" type="ORF">CEUTPL_LOCUS10828</name>
</gene>
<evidence type="ECO:0000256" key="7">
    <source>
        <dbReference type="ARBA" id="ARBA00022723"/>
    </source>
</evidence>
<dbReference type="Pfam" id="PF00067">
    <property type="entry name" value="p450"/>
    <property type="match status" value="1"/>
</dbReference>
<evidence type="ECO:0000256" key="11">
    <source>
        <dbReference type="ARBA" id="ARBA00023004"/>
    </source>
</evidence>
<feature type="binding site" description="axial binding residue" evidence="14">
    <location>
        <position position="437"/>
    </location>
    <ligand>
        <name>heme</name>
        <dbReference type="ChEBI" id="CHEBI:30413"/>
    </ligand>
    <ligandPart>
        <name>Fe</name>
        <dbReference type="ChEBI" id="CHEBI:18248"/>
    </ligandPart>
</feature>
<dbReference type="PANTHER" id="PTHR24291:SF189">
    <property type="entry name" value="CYTOCHROME P450 4C3-RELATED"/>
    <property type="match status" value="1"/>
</dbReference>
<reference evidence="17" key="1">
    <citation type="submission" date="2022-01" db="EMBL/GenBank/DDBJ databases">
        <authorList>
            <person name="King R."/>
        </authorList>
    </citation>
    <scope>NUCLEOTIDE SEQUENCE</scope>
</reference>
<dbReference type="InterPro" id="IPR002401">
    <property type="entry name" value="Cyt_P450_E_grp-I"/>
</dbReference>
<dbReference type="EMBL" id="OU892282">
    <property type="protein sequence ID" value="CAG9770374.1"/>
    <property type="molecule type" value="Genomic_DNA"/>
</dbReference>
<dbReference type="Proteomes" id="UP001152799">
    <property type="component" value="Chromosome 6"/>
</dbReference>
<dbReference type="InterPro" id="IPR036396">
    <property type="entry name" value="Cyt_P450_sf"/>
</dbReference>
<keyword evidence="18" id="KW-1185">Reference proteome</keyword>
<dbReference type="GO" id="GO:0016705">
    <property type="term" value="F:oxidoreductase activity, acting on paired donors, with incorporation or reduction of molecular oxygen"/>
    <property type="evidence" value="ECO:0007669"/>
    <property type="project" value="InterPro"/>
</dbReference>